<name>A0ACB9E075_CICIN</name>
<reference evidence="1 2" key="2">
    <citation type="journal article" date="2022" name="Mol. Ecol. Resour.">
        <title>The genomes of chicory, endive, great burdock and yacon provide insights into Asteraceae paleo-polyploidization history and plant inulin production.</title>
        <authorList>
            <person name="Fan W."/>
            <person name="Wang S."/>
            <person name="Wang H."/>
            <person name="Wang A."/>
            <person name="Jiang F."/>
            <person name="Liu H."/>
            <person name="Zhao H."/>
            <person name="Xu D."/>
            <person name="Zhang Y."/>
        </authorList>
    </citation>
    <scope>NUCLEOTIDE SEQUENCE [LARGE SCALE GENOMIC DNA]</scope>
    <source>
        <strain evidence="2">cv. Punajuju</strain>
        <tissue evidence="1">Leaves</tissue>
    </source>
</reference>
<evidence type="ECO:0000313" key="2">
    <source>
        <dbReference type="Proteomes" id="UP001055811"/>
    </source>
</evidence>
<organism evidence="1 2">
    <name type="scientific">Cichorium intybus</name>
    <name type="common">Chicory</name>
    <dbReference type="NCBI Taxonomy" id="13427"/>
    <lineage>
        <taxon>Eukaryota</taxon>
        <taxon>Viridiplantae</taxon>
        <taxon>Streptophyta</taxon>
        <taxon>Embryophyta</taxon>
        <taxon>Tracheophyta</taxon>
        <taxon>Spermatophyta</taxon>
        <taxon>Magnoliopsida</taxon>
        <taxon>eudicotyledons</taxon>
        <taxon>Gunneridae</taxon>
        <taxon>Pentapetalae</taxon>
        <taxon>asterids</taxon>
        <taxon>campanulids</taxon>
        <taxon>Asterales</taxon>
        <taxon>Asteraceae</taxon>
        <taxon>Cichorioideae</taxon>
        <taxon>Cichorieae</taxon>
        <taxon>Cichoriinae</taxon>
        <taxon>Cichorium</taxon>
    </lineage>
</organism>
<protein>
    <submittedName>
        <fullName evidence="1">Uncharacterized protein</fullName>
    </submittedName>
</protein>
<comment type="caution">
    <text evidence="1">The sequence shown here is derived from an EMBL/GenBank/DDBJ whole genome shotgun (WGS) entry which is preliminary data.</text>
</comment>
<accession>A0ACB9E075</accession>
<sequence>MGSKVLMSTDYHPQKDGPSDRIIQTLEDMSRACIIDFGGSWEGHLPLVEFAYNNSYHSNIQMAPYEALYAQKRQKQYADKILKSLEFSVGDMVMLKVSPCVETQESDRDSNNAE</sequence>
<proteinExistence type="predicted"/>
<evidence type="ECO:0000313" key="1">
    <source>
        <dbReference type="EMBL" id="KAI3751856.1"/>
    </source>
</evidence>
<reference evidence="2" key="1">
    <citation type="journal article" date="2022" name="Mol. Ecol. Resour.">
        <title>The genomes of chicory, endive, great burdock and yacon provide insights into Asteraceae palaeo-polyploidization history and plant inulin production.</title>
        <authorList>
            <person name="Fan W."/>
            <person name="Wang S."/>
            <person name="Wang H."/>
            <person name="Wang A."/>
            <person name="Jiang F."/>
            <person name="Liu H."/>
            <person name="Zhao H."/>
            <person name="Xu D."/>
            <person name="Zhang Y."/>
        </authorList>
    </citation>
    <scope>NUCLEOTIDE SEQUENCE [LARGE SCALE GENOMIC DNA]</scope>
    <source>
        <strain evidence="2">cv. Punajuju</strain>
    </source>
</reference>
<keyword evidence="2" id="KW-1185">Reference proteome</keyword>
<gene>
    <name evidence="1" type="ORF">L2E82_22947</name>
</gene>
<dbReference type="EMBL" id="CM042012">
    <property type="protein sequence ID" value="KAI3751856.1"/>
    <property type="molecule type" value="Genomic_DNA"/>
</dbReference>
<dbReference type="Proteomes" id="UP001055811">
    <property type="component" value="Linkage Group LG04"/>
</dbReference>